<evidence type="ECO:0000313" key="2">
    <source>
        <dbReference type="EMBL" id="JAC09112.1"/>
    </source>
</evidence>
<dbReference type="VEuPathDB" id="VectorBase:AALC636_006711"/>
<feature type="domain" description="DUF753" evidence="1">
    <location>
        <begin position="139"/>
        <end position="196"/>
    </location>
</feature>
<dbReference type="VEuPathDB" id="VectorBase:AALFPA_061015"/>
<dbReference type="EMBL" id="GAPW01004486">
    <property type="protein sequence ID" value="JAC09112.1"/>
    <property type="molecule type" value="mRNA"/>
</dbReference>
<sequence>EPCPIYKDGQQCYTYAEDDSKVYRGCTDDTEPHLCDDKPCEFCKTRGCNDHETMVPNTWTCIQCSRNSECDGMAFGQRCTKDLLLGRSDSCYTQYHSPGVPIEKGCVSDLSESHPCMQDSPNCEICSEENDCNRGEALCYKCNSKTDDDCSEILNGSTLTECKGECMTLVDDYTERGCVEDFPVESVANCENSELCDV</sequence>
<feature type="non-terminal residue" evidence="2">
    <location>
        <position position="1"/>
    </location>
</feature>
<dbReference type="InterPro" id="IPR008472">
    <property type="entry name" value="DUF753"/>
</dbReference>
<protein>
    <recommendedName>
        <fullName evidence="1">DUF753 domain-containing protein</fullName>
    </recommendedName>
</protein>
<dbReference type="Pfam" id="PF05444">
    <property type="entry name" value="DUF753"/>
    <property type="match status" value="2"/>
</dbReference>
<name>A0A023EJF2_AEDAL</name>
<evidence type="ECO:0000259" key="1">
    <source>
        <dbReference type="Pfam" id="PF05444"/>
    </source>
</evidence>
<feature type="domain" description="DUF753" evidence="1">
    <location>
        <begin position="2"/>
        <end position="49"/>
    </location>
</feature>
<proteinExistence type="evidence at transcript level"/>
<organism evidence="2">
    <name type="scientific">Aedes albopictus</name>
    <name type="common">Asian tiger mosquito</name>
    <name type="synonym">Stegomyia albopicta</name>
    <dbReference type="NCBI Taxonomy" id="7160"/>
    <lineage>
        <taxon>Eukaryota</taxon>
        <taxon>Metazoa</taxon>
        <taxon>Ecdysozoa</taxon>
        <taxon>Arthropoda</taxon>
        <taxon>Hexapoda</taxon>
        <taxon>Insecta</taxon>
        <taxon>Pterygota</taxon>
        <taxon>Neoptera</taxon>
        <taxon>Endopterygota</taxon>
        <taxon>Diptera</taxon>
        <taxon>Nematocera</taxon>
        <taxon>Culicoidea</taxon>
        <taxon>Culicidae</taxon>
        <taxon>Culicinae</taxon>
        <taxon>Aedini</taxon>
        <taxon>Aedes</taxon>
        <taxon>Stegomyia</taxon>
    </lineage>
</organism>
<feature type="non-terminal residue" evidence="2">
    <location>
        <position position="198"/>
    </location>
</feature>
<accession>A0A023EJF2</accession>
<dbReference type="AlphaFoldDB" id="A0A023EJF2"/>
<dbReference type="PANTHER" id="PTHR21721">
    <property type="entry name" value="GH09876P-RELATED"/>
    <property type="match status" value="1"/>
</dbReference>
<reference evidence="2" key="1">
    <citation type="journal article" date="2014" name="PLoS Negl. Trop. Dis.">
        <title>Identification and characterization of seminal fluid proteins in the Asian tiger mosquito, Aedes albopictus.</title>
        <authorList>
            <person name="Boes K.E."/>
            <person name="Ribeiro J.M."/>
            <person name="Wong A."/>
            <person name="Harrington L.C."/>
            <person name="Wolfner M.F."/>
            <person name="Sirot L.K."/>
        </authorList>
    </citation>
    <scope>NUCLEOTIDE SEQUENCE</scope>
    <source>
        <tissue evidence="2">Reproductive organs</tissue>
    </source>
</reference>